<reference evidence="5" key="1">
    <citation type="submission" date="2022-11" db="UniProtKB">
        <authorList>
            <consortium name="EnsemblMetazoa"/>
        </authorList>
    </citation>
    <scope>IDENTIFICATION</scope>
</reference>
<dbReference type="Pfam" id="PF13359">
    <property type="entry name" value="DDE_Tnp_4"/>
    <property type="match status" value="1"/>
</dbReference>
<dbReference type="OrthoDB" id="10009406at2759"/>
<proteinExistence type="predicted"/>
<evidence type="ECO:0008006" key="7">
    <source>
        <dbReference type="Google" id="ProtNLM"/>
    </source>
</evidence>
<name>A0A913Z6V1_PATMI</name>
<dbReference type="EnsemblMetazoa" id="XM_038190803.1">
    <property type="protein sequence ID" value="XP_038046731.1"/>
    <property type="gene ID" value="LOC119720936"/>
</dbReference>
<dbReference type="Pfam" id="PF13613">
    <property type="entry name" value="HTH_Tnp_4"/>
    <property type="match status" value="1"/>
</dbReference>
<dbReference type="GO" id="GO:0046872">
    <property type="term" value="F:metal ion binding"/>
    <property type="evidence" value="ECO:0007669"/>
    <property type="project" value="UniProtKB-KW"/>
</dbReference>
<dbReference type="RefSeq" id="XP_038046731.1">
    <property type="nucleotide sequence ID" value="XM_038190803.1"/>
</dbReference>
<feature type="domain" description="Transposase Helix-turn-helix" evidence="4">
    <location>
        <begin position="12"/>
        <end position="57"/>
    </location>
</feature>
<protein>
    <recommendedName>
        <fullName evidence="7">DDE Tnp4 domain-containing protein</fullName>
    </recommendedName>
</protein>
<dbReference type="AlphaFoldDB" id="A0A913Z6V1"/>
<accession>A0A913Z6V1</accession>
<dbReference type="PANTHER" id="PTHR23080">
    <property type="entry name" value="THAP DOMAIN PROTEIN"/>
    <property type="match status" value="1"/>
</dbReference>
<keyword evidence="6" id="KW-1185">Reference proteome</keyword>
<dbReference type="PANTHER" id="PTHR23080:SF143">
    <property type="entry name" value="SI:DKEY-56D12.4"/>
    <property type="match status" value="1"/>
</dbReference>
<dbReference type="InterPro" id="IPR027806">
    <property type="entry name" value="HARBI1_dom"/>
</dbReference>
<evidence type="ECO:0000256" key="1">
    <source>
        <dbReference type="ARBA" id="ARBA00001968"/>
    </source>
</evidence>
<sequence>MKVVNWVVEKCSLLDQLFITLTKLRLNIGHEDIATRFNCSRPTVSNVFNTIISALYNILYVGMMENNIPSRSKNAMSMPSCFSKFPNCRIVLDCTEISVDNTEQLDAQCSLYSNYKGRTTLKSLIGVAPNGVITFASNLYGGSVSDKAITLDCGILDQLEEGDMILADKGFLIHDILP</sequence>
<dbReference type="Proteomes" id="UP000887568">
    <property type="component" value="Unplaced"/>
</dbReference>
<organism evidence="5 6">
    <name type="scientific">Patiria miniata</name>
    <name type="common">Bat star</name>
    <name type="synonym">Asterina miniata</name>
    <dbReference type="NCBI Taxonomy" id="46514"/>
    <lineage>
        <taxon>Eukaryota</taxon>
        <taxon>Metazoa</taxon>
        <taxon>Echinodermata</taxon>
        <taxon>Eleutherozoa</taxon>
        <taxon>Asterozoa</taxon>
        <taxon>Asteroidea</taxon>
        <taxon>Valvatacea</taxon>
        <taxon>Valvatida</taxon>
        <taxon>Asterinidae</taxon>
        <taxon>Patiria</taxon>
    </lineage>
</organism>
<evidence type="ECO:0000256" key="2">
    <source>
        <dbReference type="ARBA" id="ARBA00022723"/>
    </source>
</evidence>
<dbReference type="OMA" id="ESQACEY"/>
<evidence type="ECO:0000259" key="3">
    <source>
        <dbReference type="Pfam" id="PF13359"/>
    </source>
</evidence>
<evidence type="ECO:0000313" key="5">
    <source>
        <dbReference type="EnsemblMetazoa" id="XP_038046731.1"/>
    </source>
</evidence>
<comment type="cofactor">
    <cofactor evidence="1">
        <name>a divalent metal cation</name>
        <dbReference type="ChEBI" id="CHEBI:60240"/>
    </cofactor>
</comment>
<dbReference type="GeneID" id="119720936"/>
<feature type="domain" description="DDE Tnp4" evidence="3">
    <location>
        <begin position="92"/>
        <end position="175"/>
    </location>
</feature>
<dbReference type="InterPro" id="IPR027805">
    <property type="entry name" value="Transposase_HTH_dom"/>
</dbReference>
<keyword evidence="2" id="KW-0479">Metal-binding</keyword>
<evidence type="ECO:0000259" key="4">
    <source>
        <dbReference type="Pfam" id="PF13613"/>
    </source>
</evidence>
<evidence type="ECO:0000313" key="6">
    <source>
        <dbReference type="Proteomes" id="UP000887568"/>
    </source>
</evidence>